<evidence type="ECO:0000256" key="1">
    <source>
        <dbReference type="SAM" id="Phobius"/>
    </source>
</evidence>
<keyword evidence="1" id="KW-0812">Transmembrane</keyword>
<evidence type="ECO:0000313" key="3">
    <source>
        <dbReference type="Proteomes" id="UP000053144"/>
    </source>
</evidence>
<reference evidence="3" key="1">
    <citation type="journal article" date="2015" name="Proc. Natl. Acad. Sci. U.S.A.">
        <title>Genome sequencing of adzuki bean (Vigna angularis) provides insight into high starch and low fat accumulation and domestication.</title>
        <authorList>
            <person name="Yang K."/>
            <person name="Tian Z."/>
            <person name="Chen C."/>
            <person name="Luo L."/>
            <person name="Zhao B."/>
            <person name="Wang Z."/>
            <person name="Yu L."/>
            <person name="Li Y."/>
            <person name="Sun Y."/>
            <person name="Li W."/>
            <person name="Chen Y."/>
            <person name="Li Y."/>
            <person name="Zhang Y."/>
            <person name="Ai D."/>
            <person name="Zhao J."/>
            <person name="Shang C."/>
            <person name="Ma Y."/>
            <person name="Wu B."/>
            <person name="Wang M."/>
            <person name="Gao L."/>
            <person name="Sun D."/>
            <person name="Zhang P."/>
            <person name="Guo F."/>
            <person name="Wang W."/>
            <person name="Li Y."/>
            <person name="Wang J."/>
            <person name="Varshney R.K."/>
            <person name="Wang J."/>
            <person name="Ling H.Q."/>
            <person name="Wan P."/>
        </authorList>
    </citation>
    <scope>NUCLEOTIDE SEQUENCE</scope>
    <source>
        <strain evidence="3">cv. Jingnong 6</strain>
    </source>
</reference>
<name>A0A0L9TEZ8_PHAAN</name>
<accession>A0A0L9TEZ8</accession>
<protein>
    <submittedName>
        <fullName evidence="2">Uncharacterized protein</fullName>
    </submittedName>
</protein>
<dbReference type="EMBL" id="KQ258447">
    <property type="protein sequence ID" value="KOM28744.1"/>
    <property type="molecule type" value="Genomic_DNA"/>
</dbReference>
<proteinExistence type="predicted"/>
<dbReference type="Proteomes" id="UP000053144">
    <property type="component" value="Unassembled WGS sequence"/>
</dbReference>
<dbReference type="Gramene" id="KOM28744">
    <property type="protein sequence ID" value="KOM28744"/>
    <property type="gene ID" value="LR48_Vigan569s001500"/>
</dbReference>
<keyword evidence="1" id="KW-0472">Membrane</keyword>
<evidence type="ECO:0000313" key="2">
    <source>
        <dbReference type="EMBL" id="KOM28744.1"/>
    </source>
</evidence>
<sequence length="86" mass="9692">MSRRTRGDGRTWSEVVIEVCDLGGATGLFALRGLGFMALVAVTFAPTRMMMVEAREDDFANWFSLFRFLRFCALIDEEDDGGVSRF</sequence>
<keyword evidence="1" id="KW-1133">Transmembrane helix</keyword>
<dbReference type="AlphaFoldDB" id="A0A0L9TEZ8"/>
<gene>
    <name evidence="2" type="ORF">LR48_Vigan569s001500</name>
</gene>
<feature type="transmembrane region" description="Helical" evidence="1">
    <location>
        <begin position="22"/>
        <end position="45"/>
    </location>
</feature>
<organism evidence="2 3">
    <name type="scientific">Phaseolus angularis</name>
    <name type="common">Azuki bean</name>
    <name type="synonym">Vigna angularis</name>
    <dbReference type="NCBI Taxonomy" id="3914"/>
    <lineage>
        <taxon>Eukaryota</taxon>
        <taxon>Viridiplantae</taxon>
        <taxon>Streptophyta</taxon>
        <taxon>Embryophyta</taxon>
        <taxon>Tracheophyta</taxon>
        <taxon>Spermatophyta</taxon>
        <taxon>Magnoliopsida</taxon>
        <taxon>eudicotyledons</taxon>
        <taxon>Gunneridae</taxon>
        <taxon>Pentapetalae</taxon>
        <taxon>rosids</taxon>
        <taxon>fabids</taxon>
        <taxon>Fabales</taxon>
        <taxon>Fabaceae</taxon>
        <taxon>Papilionoideae</taxon>
        <taxon>50 kb inversion clade</taxon>
        <taxon>NPAAA clade</taxon>
        <taxon>indigoferoid/millettioid clade</taxon>
        <taxon>Phaseoleae</taxon>
        <taxon>Vigna</taxon>
    </lineage>
</organism>